<evidence type="ECO:0000256" key="1">
    <source>
        <dbReference type="SAM" id="MobiDB-lite"/>
    </source>
</evidence>
<comment type="caution">
    <text evidence="2">The sequence shown here is derived from an EMBL/GenBank/DDBJ whole genome shotgun (WGS) entry which is preliminary data.</text>
</comment>
<accession>A0A5B7F6J8</accession>
<evidence type="ECO:0000313" key="2">
    <source>
        <dbReference type="EMBL" id="MPC40956.1"/>
    </source>
</evidence>
<dbReference type="AlphaFoldDB" id="A0A5B7F6J8"/>
<reference evidence="2 3" key="1">
    <citation type="submission" date="2019-05" db="EMBL/GenBank/DDBJ databases">
        <title>Another draft genome of Portunus trituberculatus and its Hox gene families provides insights of decapod evolution.</title>
        <authorList>
            <person name="Jeong J.-H."/>
            <person name="Song I."/>
            <person name="Kim S."/>
            <person name="Choi T."/>
            <person name="Kim D."/>
            <person name="Ryu S."/>
            <person name="Kim W."/>
        </authorList>
    </citation>
    <scope>NUCLEOTIDE SEQUENCE [LARGE SCALE GENOMIC DNA]</scope>
    <source>
        <tissue evidence="2">Muscle</tissue>
    </source>
</reference>
<name>A0A5B7F6J8_PORTR</name>
<sequence>MPILGIGESSQQQQSPPPLRLSGTDVQVTRLTLLFTVSTVNTQRCVEEDGAETPVLPQSQVESRHKWRFFPVPSFINLLLRGRGNPDSGHAQLTGTNDDNRSSGSWFIYLSH</sequence>
<dbReference type="EMBL" id="VSRR010004872">
    <property type="protein sequence ID" value="MPC40956.1"/>
    <property type="molecule type" value="Genomic_DNA"/>
</dbReference>
<evidence type="ECO:0000313" key="3">
    <source>
        <dbReference type="Proteomes" id="UP000324222"/>
    </source>
</evidence>
<keyword evidence="3" id="KW-1185">Reference proteome</keyword>
<protein>
    <submittedName>
        <fullName evidence="2">Uncharacterized protein</fullName>
    </submittedName>
</protein>
<proteinExistence type="predicted"/>
<dbReference type="Proteomes" id="UP000324222">
    <property type="component" value="Unassembled WGS sequence"/>
</dbReference>
<gene>
    <name evidence="2" type="ORF">E2C01_034533</name>
</gene>
<feature type="region of interest" description="Disordered" evidence="1">
    <location>
        <begin position="1"/>
        <end position="22"/>
    </location>
</feature>
<organism evidence="2 3">
    <name type="scientific">Portunus trituberculatus</name>
    <name type="common">Swimming crab</name>
    <name type="synonym">Neptunus trituberculatus</name>
    <dbReference type="NCBI Taxonomy" id="210409"/>
    <lineage>
        <taxon>Eukaryota</taxon>
        <taxon>Metazoa</taxon>
        <taxon>Ecdysozoa</taxon>
        <taxon>Arthropoda</taxon>
        <taxon>Crustacea</taxon>
        <taxon>Multicrustacea</taxon>
        <taxon>Malacostraca</taxon>
        <taxon>Eumalacostraca</taxon>
        <taxon>Eucarida</taxon>
        <taxon>Decapoda</taxon>
        <taxon>Pleocyemata</taxon>
        <taxon>Brachyura</taxon>
        <taxon>Eubrachyura</taxon>
        <taxon>Portunoidea</taxon>
        <taxon>Portunidae</taxon>
        <taxon>Portuninae</taxon>
        <taxon>Portunus</taxon>
    </lineage>
</organism>